<organism evidence="1 2">
    <name type="scientific">Actinoplanes aureus</name>
    <dbReference type="NCBI Taxonomy" id="2792083"/>
    <lineage>
        <taxon>Bacteria</taxon>
        <taxon>Bacillati</taxon>
        <taxon>Actinomycetota</taxon>
        <taxon>Actinomycetes</taxon>
        <taxon>Micromonosporales</taxon>
        <taxon>Micromonosporaceae</taxon>
        <taxon>Actinoplanes</taxon>
    </lineage>
</organism>
<protein>
    <submittedName>
        <fullName evidence="1">Uncharacterized protein</fullName>
    </submittedName>
</protein>
<dbReference type="Proteomes" id="UP000598146">
    <property type="component" value="Unassembled WGS sequence"/>
</dbReference>
<evidence type="ECO:0000313" key="1">
    <source>
        <dbReference type="EMBL" id="MBG0566834.1"/>
    </source>
</evidence>
<evidence type="ECO:0000313" key="2">
    <source>
        <dbReference type="Proteomes" id="UP000598146"/>
    </source>
</evidence>
<reference evidence="1" key="1">
    <citation type="submission" date="2020-11" db="EMBL/GenBank/DDBJ databases">
        <title>Isolation and identification of active actinomycetes.</title>
        <authorList>
            <person name="Sun X."/>
        </authorList>
    </citation>
    <scope>NUCLEOTIDE SEQUENCE</scope>
    <source>
        <strain evidence="1">NEAU-A11</strain>
    </source>
</reference>
<keyword evidence="2" id="KW-1185">Reference proteome</keyword>
<dbReference type="AlphaFoldDB" id="A0A931G632"/>
<dbReference type="EMBL" id="JADQTO010000023">
    <property type="protein sequence ID" value="MBG0566834.1"/>
    <property type="molecule type" value="Genomic_DNA"/>
</dbReference>
<proteinExistence type="predicted"/>
<name>A0A931G632_9ACTN</name>
<dbReference type="RefSeq" id="WP_196418610.1">
    <property type="nucleotide sequence ID" value="NZ_JADQTO010000023.1"/>
</dbReference>
<accession>A0A931G632</accession>
<gene>
    <name evidence="1" type="ORF">I4J89_35845</name>
</gene>
<sequence>MPTERITLDLDATALYAARIAAETRDVPLSDWISKVLRERAIAEAMESHVVREAPPGWEEETLERIFGIDDK</sequence>
<comment type="caution">
    <text evidence="1">The sequence shown here is derived from an EMBL/GenBank/DDBJ whole genome shotgun (WGS) entry which is preliminary data.</text>
</comment>